<evidence type="ECO:0000313" key="3">
    <source>
        <dbReference type="Proteomes" id="UP000692954"/>
    </source>
</evidence>
<comment type="caution">
    <text evidence="2">The sequence shown here is derived from an EMBL/GenBank/DDBJ whole genome shotgun (WGS) entry which is preliminary data.</text>
</comment>
<reference evidence="2" key="1">
    <citation type="submission" date="2021-01" db="EMBL/GenBank/DDBJ databases">
        <authorList>
            <consortium name="Genoscope - CEA"/>
            <person name="William W."/>
        </authorList>
    </citation>
    <scope>NUCLEOTIDE SEQUENCE</scope>
</reference>
<sequence length="1177" mass="138525">MRSIFVQRQEALLYAQFYWNYSSLTLYIWDETYYKNISSWKHQIVDFDISDKGFIYILVPNLGIYQVVIDKEFQFNILTIHHSIQNLLSITVGTSINLNSQWDTLIITNYDYYSSVQKFIAWENSISFLGNFILSYFDFNLNSILQVQISQYFLIIQQDNYFTVNSADIIYQSQDRNFELFRFSRDRNNITQIYSYLDPNTNRFYEFSNQLTISTLQNPQLRGTFDSFISFGTFTISAFEIQLPFFYPFCKIQIVYKLLSKNDSNIYQVYNQKFPKVIMQNSIVQYAIDSYSGPLQKIIANLSDPKLGEFVDQTFQLLNIQIDQQFDLVKLFYNNQLSREGMILVGTQKMNLYFYICQNNYTCMQIYNNTFNEKIHSIEISFYFLTNFTVAIDQGNFGLVIIQANYSGSIFNQNVVFTESIVCCQPFRQFLLTYQNLVILTPENRILITSFKQDLMFTLDEEIVNQLFFNLIQKRFQFHPQQITSNQQNQATTIYINNRDCFLIIDILYNNTILPISITFVDQEIYSLNLVNEQLIVSNLVEDNILEFNVYKIYNIFHPEFQKQLPPTQIKKGTPIYSDDAHLYVHSSEDDMLVYSPALPYHSSLYYRFKFEGNYFSCIDINYTSFVTFSNTYHLLHIEFTQQFISNNVINPTYISQLDQIFFVSSELNQQSKMFYEDTLYIINPLTYIEIDEKNLTYDFQKGDRFRIDLDNLFNFQILQYQLQLDLEDFKEASIQCTLNQYFQGQSNQSFPNFTILINMNDQFYLQNNSSIIGLSSGQQVLYPYYYSKCLASASYQNYIYSICLSNTITFLMKFEVQENNNITQLFPYVELPLSCQIIKKMIQFQNLSFVLGQNIISSEFEYIYIYNLYSLNNISVQNISCKKGIQDFSIQYLYNHTQNSQIIAVFFICDNQLYYKLGYLNLSNNTFGLDRDYHNVIFNNKKLLLLKQTALLQIIPLAIKFNEILLVLTTTNATNFIFTMTFSRELYVKNQLQLQDIVQSIPPYGNYTQQYFGIANKGILILLFTSMNERILAVYNYTMIQTNIRKPLMMMGGLNQSLPNPQGVGISIVSNHLGGQIIDLTNGIVNTYNISNSNYIFCQSNYVTHTDQKYILSLSNSFSSDQIRLIFQYKKEGTTYWIYILLTMVIISLLSLFYVYRQKMKEKQNDIGEQSDEFEL</sequence>
<keyword evidence="1" id="KW-0472">Membrane</keyword>
<dbReference type="EMBL" id="CAJJDN010000087">
    <property type="protein sequence ID" value="CAD8106653.1"/>
    <property type="molecule type" value="Genomic_DNA"/>
</dbReference>
<dbReference type="AlphaFoldDB" id="A0A8S1PVR4"/>
<evidence type="ECO:0000256" key="1">
    <source>
        <dbReference type="SAM" id="Phobius"/>
    </source>
</evidence>
<name>A0A8S1PVR4_9CILI</name>
<protein>
    <recommendedName>
        <fullName evidence="4">Transmembrane protein</fullName>
    </recommendedName>
</protein>
<evidence type="ECO:0008006" key="4">
    <source>
        <dbReference type="Google" id="ProtNLM"/>
    </source>
</evidence>
<accession>A0A8S1PVR4</accession>
<gene>
    <name evidence="2" type="ORF">PSON_ATCC_30995.1.T0870090</name>
</gene>
<keyword evidence="1" id="KW-1133">Transmembrane helix</keyword>
<keyword evidence="3" id="KW-1185">Reference proteome</keyword>
<dbReference type="Proteomes" id="UP000692954">
    <property type="component" value="Unassembled WGS sequence"/>
</dbReference>
<keyword evidence="1" id="KW-0812">Transmembrane</keyword>
<evidence type="ECO:0000313" key="2">
    <source>
        <dbReference type="EMBL" id="CAD8106653.1"/>
    </source>
</evidence>
<dbReference type="OrthoDB" id="298022at2759"/>
<organism evidence="2 3">
    <name type="scientific">Paramecium sonneborni</name>
    <dbReference type="NCBI Taxonomy" id="65129"/>
    <lineage>
        <taxon>Eukaryota</taxon>
        <taxon>Sar</taxon>
        <taxon>Alveolata</taxon>
        <taxon>Ciliophora</taxon>
        <taxon>Intramacronucleata</taxon>
        <taxon>Oligohymenophorea</taxon>
        <taxon>Peniculida</taxon>
        <taxon>Parameciidae</taxon>
        <taxon>Paramecium</taxon>
    </lineage>
</organism>
<feature type="transmembrane region" description="Helical" evidence="1">
    <location>
        <begin position="1137"/>
        <end position="1157"/>
    </location>
</feature>
<proteinExistence type="predicted"/>